<proteinExistence type="predicted"/>
<feature type="transmembrane region" description="Helical" evidence="2">
    <location>
        <begin position="641"/>
        <end position="664"/>
    </location>
</feature>
<keyword evidence="2" id="KW-1133">Transmembrane helix</keyword>
<sequence length="862" mass="97055">MNNTPSPSPLQSSTPPPPESSKRQAFVLTPNNSTPIRTSDEIPRILQRRSTLTSAGSRIRHSRFFRNRRRLHRERAYQTHAAEAHGSHPEEEGSPVHRDEIANISPNPIDVLRAACPRVKLASDINRPHTNDGDLPVYDDLRTYLVAEADGIMQLRREIDRLVEVVKNPDKPLSFSDPLIRKEEFQVGHRKLSNVSQLLMNTIYICSLDNDGIAMEVNARLVSKQKIKKYMQSLSQDLASNSGDLAEAQNEEGRIATGNPSESDLESIYSLVDYVTAVLARLITQSAYGDYWNNNTLGVLAKWATKAKVLLQNLPAYSSIALKNMESILEGTEESETSRSKSDEEEVEDDCEEVRNEMLQESTEDTAIREYCLHQIAFRSGIEQVLKSILTSLRYLKRSGLPMTSYEVCAVVYETGFEGFKALLFQDRDYEFSTTSDLNNLNIAHSAFGILNQSLLGLEQRRREFPDAPPAPGASLRTTVEWTYSEEENQSQGPVGYSHQQGTDRHKLQLSNMEDIISVMVPLAATSPYLLATLNSFKDMIYLQGNVEDVVRPYAESKFDAFFRMFTNEFGDDSSHIDAQHVLRLSRAVNNGLFSRNTLIEATNNQKATAEKKLTALWEGLAEEMGEWIYEENSVIVNCAVYVWVVIFMAASLVAGGLAIGFTVNTRLKGVDPFNITTYAWVLAAFVVLICKSMVVENWCWRDFLLRRVRCRCVSELRAVTGISDQLIMAKLLHDESRTNLTTRGPYNAVFQRKSQDGSGFSIDRPMSTRTMLLSGLTLLKVVTPTGHALVCLDGRRGTDHQVVVHRKLDGEEHLVCEDITRSRLQTVGQTSQLLRLPLQKSKKLKWRKVQGVYNELDAVFV</sequence>
<protein>
    <submittedName>
        <fullName evidence="3">Uncharacterized protein</fullName>
    </submittedName>
</protein>
<evidence type="ECO:0000313" key="3">
    <source>
        <dbReference type="EMBL" id="RPA94530.1"/>
    </source>
</evidence>
<evidence type="ECO:0000313" key="4">
    <source>
        <dbReference type="Proteomes" id="UP000276215"/>
    </source>
</evidence>
<feature type="region of interest" description="Disordered" evidence="1">
    <location>
        <begin position="243"/>
        <end position="262"/>
    </location>
</feature>
<feature type="transmembrane region" description="Helical" evidence="2">
    <location>
        <begin position="676"/>
        <end position="695"/>
    </location>
</feature>
<evidence type="ECO:0000256" key="1">
    <source>
        <dbReference type="SAM" id="MobiDB-lite"/>
    </source>
</evidence>
<accession>A0A3N4JDL8</accession>
<evidence type="ECO:0000256" key="2">
    <source>
        <dbReference type="SAM" id="Phobius"/>
    </source>
</evidence>
<dbReference type="OrthoDB" id="5419219at2759"/>
<organism evidence="3 4">
    <name type="scientific">Choiromyces venosus 120613-1</name>
    <dbReference type="NCBI Taxonomy" id="1336337"/>
    <lineage>
        <taxon>Eukaryota</taxon>
        <taxon>Fungi</taxon>
        <taxon>Dikarya</taxon>
        <taxon>Ascomycota</taxon>
        <taxon>Pezizomycotina</taxon>
        <taxon>Pezizomycetes</taxon>
        <taxon>Pezizales</taxon>
        <taxon>Tuberaceae</taxon>
        <taxon>Choiromyces</taxon>
    </lineage>
</organism>
<keyword evidence="2" id="KW-0812">Transmembrane</keyword>
<dbReference type="EMBL" id="ML120436">
    <property type="protein sequence ID" value="RPA94530.1"/>
    <property type="molecule type" value="Genomic_DNA"/>
</dbReference>
<dbReference type="Proteomes" id="UP000276215">
    <property type="component" value="Unassembled WGS sequence"/>
</dbReference>
<dbReference type="AlphaFoldDB" id="A0A3N4JDL8"/>
<name>A0A3N4JDL8_9PEZI</name>
<feature type="region of interest" description="Disordered" evidence="1">
    <location>
        <begin position="331"/>
        <end position="350"/>
    </location>
</feature>
<feature type="region of interest" description="Disordered" evidence="1">
    <location>
        <begin position="1"/>
        <end position="38"/>
    </location>
</feature>
<dbReference type="STRING" id="1336337.A0A3N4JDL8"/>
<gene>
    <name evidence="3" type="ORF">L873DRAFT_1701105</name>
</gene>
<keyword evidence="4" id="KW-1185">Reference proteome</keyword>
<reference evidence="3 4" key="1">
    <citation type="journal article" date="2018" name="Nat. Ecol. Evol.">
        <title>Pezizomycetes genomes reveal the molecular basis of ectomycorrhizal truffle lifestyle.</title>
        <authorList>
            <person name="Murat C."/>
            <person name="Payen T."/>
            <person name="Noel B."/>
            <person name="Kuo A."/>
            <person name="Morin E."/>
            <person name="Chen J."/>
            <person name="Kohler A."/>
            <person name="Krizsan K."/>
            <person name="Balestrini R."/>
            <person name="Da Silva C."/>
            <person name="Montanini B."/>
            <person name="Hainaut M."/>
            <person name="Levati E."/>
            <person name="Barry K.W."/>
            <person name="Belfiori B."/>
            <person name="Cichocki N."/>
            <person name="Clum A."/>
            <person name="Dockter R.B."/>
            <person name="Fauchery L."/>
            <person name="Guy J."/>
            <person name="Iotti M."/>
            <person name="Le Tacon F."/>
            <person name="Lindquist E.A."/>
            <person name="Lipzen A."/>
            <person name="Malagnac F."/>
            <person name="Mello A."/>
            <person name="Molinier V."/>
            <person name="Miyauchi S."/>
            <person name="Poulain J."/>
            <person name="Riccioni C."/>
            <person name="Rubini A."/>
            <person name="Sitrit Y."/>
            <person name="Splivallo R."/>
            <person name="Traeger S."/>
            <person name="Wang M."/>
            <person name="Zifcakova L."/>
            <person name="Wipf D."/>
            <person name="Zambonelli A."/>
            <person name="Paolocci F."/>
            <person name="Nowrousian M."/>
            <person name="Ottonello S."/>
            <person name="Baldrian P."/>
            <person name="Spatafora J.W."/>
            <person name="Henrissat B."/>
            <person name="Nagy L.G."/>
            <person name="Aury J.M."/>
            <person name="Wincker P."/>
            <person name="Grigoriev I.V."/>
            <person name="Bonfante P."/>
            <person name="Martin F.M."/>
        </authorList>
    </citation>
    <scope>NUCLEOTIDE SEQUENCE [LARGE SCALE GENOMIC DNA]</scope>
    <source>
        <strain evidence="3 4">120613-1</strain>
    </source>
</reference>
<keyword evidence="2" id="KW-0472">Membrane</keyword>